<protein>
    <submittedName>
        <fullName evidence="2">Uncharacterized protein</fullName>
    </submittedName>
</protein>
<evidence type="ECO:0000256" key="1">
    <source>
        <dbReference type="SAM" id="Phobius"/>
    </source>
</evidence>
<dbReference type="HOGENOM" id="CLU_121506_0_0_1"/>
<sequence length="179" mass="18959">MPAAVETASAPNNNGSISAAVQKQAIGASSYLQRCLDWAAPPSSRQRAYETTSAFASARPVLFSFLVAQALLCFFPLLLFATFSLCTVVFGLGAAIIFALFWIGIALLVLVPALLVASSVAVLVWAWSAGSFLVARWLYQRASLRTSGEARVDTGGKQVAVVKDEDGFSGSVEHVKAEQ</sequence>
<keyword evidence="1" id="KW-1133">Transmembrane helix</keyword>
<organism evidence="2 3">
    <name type="scientific">Metarhizium robertsii</name>
    <dbReference type="NCBI Taxonomy" id="568076"/>
    <lineage>
        <taxon>Eukaryota</taxon>
        <taxon>Fungi</taxon>
        <taxon>Dikarya</taxon>
        <taxon>Ascomycota</taxon>
        <taxon>Pezizomycotina</taxon>
        <taxon>Sordariomycetes</taxon>
        <taxon>Hypocreomycetidae</taxon>
        <taxon>Hypocreales</taxon>
        <taxon>Clavicipitaceae</taxon>
        <taxon>Metarhizium</taxon>
    </lineage>
</organism>
<evidence type="ECO:0000313" key="3">
    <source>
        <dbReference type="Proteomes" id="UP000030151"/>
    </source>
</evidence>
<dbReference type="OrthoDB" id="3928876at2759"/>
<keyword evidence="1" id="KW-0812">Transmembrane</keyword>
<feature type="transmembrane region" description="Helical" evidence="1">
    <location>
        <begin position="116"/>
        <end position="139"/>
    </location>
</feature>
<reference evidence="2 3" key="1">
    <citation type="submission" date="2014-02" db="EMBL/GenBank/DDBJ databases">
        <title>The genome sequence of the entomopathogenic fungus Metarhizium robertsii ARSEF 2575.</title>
        <authorList>
            <person name="Giuliano Garisto Donzelli B."/>
            <person name="Roe B.A."/>
            <person name="Macmil S.L."/>
            <person name="Krasnoff S.B."/>
            <person name="Gibson D.M."/>
        </authorList>
    </citation>
    <scope>NUCLEOTIDE SEQUENCE [LARGE SCALE GENOMIC DNA]</scope>
    <source>
        <strain evidence="2 3">ARSEF 2575</strain>
    </source>
</reference>
<dbReference type="AlphaFoldDB" id="A0A0A1V9E0"/>
<dbReference type="Pfam" id="PF16015">
    <property type="entry name" value="Promethin"/>
    <property type="match status" value="1"/>
</dbReference>
<comment type="caution">
    <text evidence="2">The sequence shown here is derived from an EMBL/GenBank/DDBJ whole genome shotgun (WGS) entry which is preliminary data.</text>
</comment>
<dbReference type="Proteomes" id="UP000030151">
    <property type="component" value="Unassembled WGS sequence"/>
</dbReference>
<keyword evidence="1" id="KW-0472">Membrane</keyword>
<feature type="transmembrane region" description="Helical" evidence="1">
    <location>
        <begin position="88"/>
        <end position="110"/>
    </location>
</feature>
<dbReference type="EMBL" id="JELW01000001">
    <property type="protein sequence ID" value="EXV06490.1"/>
    <property type="molecule type" value="Genomic_DNA"/>
</dbReference>
<name>A0A0A1V9E0_9HYPO</name>
<gene>
    <name evidence="2" type="ORF">X797_001210</name>
</gene>
<proteinExistence type="predicted"/>
<feature type="transmembrane region" description="Helical" evidence="1">
    <location>
        <begin position="61"/>
        <end position="81"/>
    </location>
</feature>
<evidence type="ECO:0000313" key="2">
    <source>
        <dbReference type="EMBL" id="EXV06490.1"/>
    </source>
</evidence>
<accession>A0A0A1V9E0</accession>